<feature type="transmembrane region" description="Helical" evidence="1">
    <location>
        <begin position="43"/>
        <end position="64"/>
    </location>
</feature>
<keyword evidence="1" id="KW-0472">Membrane</keyword>
<dbReference type="AlphaFoldDB" id="A0A238KBP7"/>
<keyword evidence="1" id="KW-1133">Transmembrane helix</keyword>
<keyword evidence="3" id="KW-1185">Reference proteome</keyword>
<evidence type="ECO:0000313" key="2">
    <source>
        <dbReference type="EMBL" id="SMX40215.1"/>
    </source>
</evidence>
<gene>
    <name evidence="2" type="ORF">OCA8868_02319</name>
</gene>
<dbReference type="RefSeq" id="WP_093996687.1">
    <property type="nucleotide sequence ID" value="NZ_FXYD01000003.1"/>
</dbReference>
<evidence type="ECO:0000256" key="1">
    <source>
        <dbReference type="SAM" id="Phobius"/>
    </source>
</evidence>
<proteinExistence type="predicted"/>
<accession>A0A238KBP7</accession>
<protein>
    <submittedName>
        <fullName evidence="2">Uncharacterized protein</fullName>
    </submittedName>
</protein>
<sequence>MNEDRELSELRLNDERDMKSFGQLVELAESVQKDLEAMKRTRFLTTVLAVSMSFTIAAFAPFLVGRSPNDFYGLTAVQGFNLTTVPLAMGFVFASGVVARWFYETRIERESRAYRSVMLIVHEVFSASKTEMSVLEIANYEIRVSRLR</sequence>
<organism evidence="2 3">
    <name type="scientific">Octadecabacter ascidiaceicola</name>
    <dbReference type="NCBI Taxonomy" id="1655543"/>
    <lineage>
        <taxon>Bacteria</taxon>
        <taxon>Pseudomonadati</taxon>
        <taxon>Pseudomonadota</taxon>
        <taxon>Alphaproteobacteria</taxon>
        <taxon>Rhodobacterales</taxon>
        <taxon>Roseobacteraceae</taxon>
        <taxon>Octadecabacter</taxon>
    </lineage>
</organism>
<dbReference type="EMBL" id="FXYD01000003">
    <property type="protein sequence ID" value="SMX40215.1"/>
    <property type="molecule type" value="Genomic_DNA"/>
</dbReference>
<keyword evidence="1" id="KW-0812">Transmembrane</keyword>
<reference evidence="3" key="1">
    <citation type="submission" date="2017-05" db="EMBL/GenBank/DDBJ databases">
        <authorList>
            <person name="Rodrigo-Torres L."/>
            <person name="Arahal R. D."/>
            <person name="Lucena T."/>
        </authorList>
    </citation>
    <scope>NUCLEOTIDE SEQUENCE [LARGE SCALE GENOMIC DNA]</scope>
    <source>
        <strain evidence="3">CECT 8868</strain>
    </source>
</reference>
<evidence type="ECO:0000313" key="3">
    <source>
        <dbReference type="Proteomes" id="UP000203464"/>
    </source>
</evidence>
<name>A0A238KBP7_9RHOB</name>
<dbReference type="Proteomes" id="UP000203464">
    <property type="component" value="Unassembled WGS sequence"/>
</dbReference>
<feature type="transmembrane region" description="Helical" evidence="1">
    <location>
        <begin position="84"/>
        <end position="103"/>
    </location>
</feature>